<protein>
    <recommendedName>
        <fullName evidence="4">UDP-N-acetylglucosamine kinase</fullName>
    </recommendedName>
</protein>
<dbReference type="InterPro" id="IPR027417">
    <property type="entry name" value="P-loop_NTPase"/>
</dbReference>
<dbReference type="EMBL" id="BRYB01004953">
    <property type="protein sequence ID" value="GMI18988.1"/>
    <property type="molecule type" value="Genomic_DNA"/>
</dbReference>
<evidence type="ECO:0008006" key="4">
    <source>
        <dbReference type="Google" id="ProtNLM"/>
    </source>
</evidence>
<dbReference type="Gene3D" id="3.40.50.300">
    <property type="entry name" value="P-loop containing nucleotide triphosphate hydrolases"/>
    <property type="match status" value="1"/>
</dbReference>
<feature type="compositionally biased region" description="Acidic residues" evidence="1">
    <location>
        <begin position="226"/>
        <end position="242"/>
    </location>
</feature>
<feature type="region of interest" description="Disordered" evidence="1">
    <location>
        <begin position="222"/>
        <end position="242"/>
    </location>
</feature>
<sequence>MLAMSRTPLVRTGMRRIWTGSINITFNKKNTAVFTAGAPGAGKTYTINRLFGLDQFQVLDLDHAMRAHSEYNNLDGTCAVYEKEEAYAWADGVIETKFQQYITDAKGGRSDIRICVDGTGTKLERQRRRMQEARDAGFRVVCVYVKVGLEVCLERNARRKRQVPKETVLQYLEKLDECVEGVQDMTDVLMVVENDIEDAARSDEERFGSLYPWIKRQSDTHALLFEDSDGEEDDEEEKSGGG</sequence>
<comment type="caution">
    <text evidence="2">The sequence shown here is derived from an EMBL/GenBank/DDBJ whole genome shotgun (WGS) entry which is preliminary data.</text>
</comment>
<organism evidence="2 3">
    <name type="scientific">Tetraparma gracilis</name>
    <dbReference type="NCBI Taxonomy" id="2962635"/>
    <lineage>
        <taxon>Eukaryota</taxon>
        <taxon>Sar</taxon>
        <taxon>Stramenopiles</taxon>
        <taxon>Ochrophyta</taxon>
        <taxon>Bolidophyceae</taxon>
        <taxon>Parmales</taxon>
        <taxon>Triparmaceae</taxon>
        <taxon>Tetraparma</taxon>
    </lineage>
</organism>
<dbReference type="SUPFAM" id="SSF52540">
    <property type="entry name" value="P-loop containing nucleoside triphosphate hydrolases"/>
    <property type="match status" value="1"/>
</dbReference>
<name>A0ABQ6M3Q1_9STRA</name>
<evidence type="ECO:0000313" key="2">
    <source>
        <dbReference type="EMBL" id="GMI18988.1"/>
    </source>
</evidence>
<accession>A0ABQ6M3Q1</accession>
<gene>
    <name evidence="2" type="ORF">TeGR_g6558</name>
</gene>
<dbReference type="Proteomes" id="UP001165060">
    <property type="component" value="Unassembled WGS sequence"/>
</dbReference>
<keyword evidence="3" id="KW-1185">Reference proteome</keyword>
<evidence type="ECO:0000313" key="3">
    <source>
        <dbReference type="Proteomes" id="UP001165060"/>
    </source>
</evidence>
<reference evidence="2 3" key="1">
    <citation type="journal article" date="2023" name="Commun. Biol.">
        <title>Genome analysis of Parmales, the sister group of diatoms, reveals the evolutionary specialization of diatoms from phago-mixotrophs to photoautotrophs.</title>
        <authorList>
            <person name="Ban H."/>
            <person name="Sato S."/>
            <person name="Yoshikawa S."/>
            <person name="Yamada K."/>
            <person name="Nakamura Y."/>
            <person name="Ichinomiya M."/>
            <person name="Sato N."/>
            <person name="Blanc-Mathieu R."/>
            <person name="Endo H."/>
            <person name="Kuwata A."/>
            <person name="Ogata H."/>
        </authorList>
    </citation>
    <scope>NUCLEOTIDE SEQUENCE [LARGE SCALE GENOMIC DNA]</scope>
</reference>
<proteinExistence type="predicted"/>
<dbReference type="Pfam" id="PF13671">
    <property type="entry name" value="AAA_33"/>
    <property type="match status" value="1"/>
</dbReference>
<evidence type="ECO:0000256" key="1">
    <source>
        <dbReference type="SAM" id="MobiDB-lite"/>
    </source>
</evidence>